<dbReference type="PANTHER" id="PTHR32133:SF379">
    <property type="entry name" value="F-BOX DOMAIN-CONTAINING PROTEIN"/>
    <property type="match status" value="1"/>
</dbReference>
<evidence type="ECO:0000313" key="4">
    <source>
        <dbReference type="Proteomes" id="UP000298652"/>
    </source>
</evidence>
<evidence type="ECO:0000313" key="3">
    <source>
        <dbReference type="EMBL" id="TKW31004.1"/>
    </source>
</evidence>
<dbReference type="Gene3D" id="1.20.1280.50">
    <property type="match status" value="1"/>
</dbReference>
<dbReference type="Proteomes" id="UP000298652">
    <property type="component" value="Chromosome 2"/>
</dbReference>
<dbReference type="Pfam" id="PF23635">
    <property type="entry name" value="Beta-prop_AT5G49610-like"/>
    <property type="match status" value="1"/>
</dbReference>
<organism evidence="3 4">
    <name type="scientific">Setaria viridis</name>
    <name type="common">Green bristlegrass</name>
    <name type="synonym">Setaria italica subsp. viridis</name>
    <dbReference type="NCBI Taxonomy" id="4556"/>
    <lineage>
        <taxon>Eukaryota</taxon>
        <taxon>Viridiplantae</taxon>
        <taxon>Streptophyta</taxon>
        <taxon>Embryophyta</taxon>
        <taxon>Tracheophyta</taxon>
        <taxon>Spermatophyta</taxon>
        <taxon>Magnoliopsida</taxon>
        <taxon>Liliopsida</taxon>
        <taxon>Poales</taxon>
        <taxon>Poaceae</taxon>
        <taxon>PACMAD clade</taxon>
        <taxon>Panicoideae</taxon>
        <taxon>Panicodae</taxon>
        <taxon>Paniceae</taxon>
        <taxon>Cenchrinae</taxon>
        <taxon>Setaria</taxon>
    </lineage>
</organism>
<dbReference type="InterPro" id="IPR056594">
    <property type="entry name" value="AT5G49610-like_b-prop"/>
</dbReference>
<dbReference type="AlphaFoldDB" id="A0A4U6VQE9"/>
<dbReference type="InterPro" id="IPR001810">
    <property type="entry name" value="F-box_dom"/>
</dbReference>
<name>A0A4U6VQE9_SETVI</name>
<accession>A0A4U6VQE9</accession>
<dbReference type="PANTHER" id="PTHR32133">
    <property type="entry name" value="OS07G0120400 PROTEIN"/>
    <property type="match status" value="1"/>
</dbReference>
<dbReference type="InterPro" id="IPR036047">
    <property type="entry name" value="F-box-like_dom_sf"/>
</dbReference>
<reference evidence="3" key="1">
    <citation type="submission" date="2019-03" db="EMBL/GenBank/DDBJ databases">
        <title>WGS assembly of Setaria viridis.</title>
        <authorList>
            <person name="Huang P."/>
            <person name="Jenkins J."/>
            <person name="Grimwood J."/>
            <person name="Barry K."/>
            <person name="Healey A."/>
            <person name="Mamidi S."/>
            <person name="Sreedasyam A."/>
            <person name="Shu S."/>
            <person name="Feldman M."/>
            <person name="Wu J."/>
            <person name="Yu Y."/>
            <person name="Chen C."/>
            <person name="Johnson J."/>
            <person name="Rokhsar D."/>
            <person name="Baxter I."/>
            <person name="Schmutz J."/>
            <person name="Brutnell T."/>
            <person name="Kellogg E."/>
        </authorList>
    </citation>
    <scope>NUCLEOTIDE SEQUENCE [LARGE SCALE GENOMIC DNA]</scope>
</reference>
<gene>
    <name evidence="3" type="ORF">SEVIR_2G077000v2</name>
</gene>
<dbReference type="SUPFAM" id="SSF81383">
    <property type="entry name" value="F-box domain"/>
    <property type="match status" value="1"/>
</dbReference>
<dbReference type="Pfam" id="PF00646">
    <property type="entry name" value="F-box"/>
    <property type="match status" value="1"/>
</dbReference>
<feature type="domain" description="F-box" evidence="1">
    <location>
        <begin position="12"/>
        <end position="53"/>
    </location>
</feature>
<evidence type="ECO:0000259" key="2">
    <source>
        <dbReference type="Pfam" id="PF23635"/>
    </source>
</evidence>
<dbReference type="Gramene" id="TKW31004">
    <property type="protein sequence ID" value="TKW31004"/>
    <property type="gene ID" value="SEVIR_2G077000v2"/>
</dbReference>
<feature type="domain" description="F-box protein AT5G49610-like beta-propeller" evidence="2">
    <location>
        <begin position="96"/>
        <end position="344"/>
    </location>
</feature>
<keyword evidence="4" id="KW-1185">Reference proteome</keyword>
<protein>
    <submittedName>
        <fullName evidence="3">Uncharacterized protein</fullName>
    </submittedName>
</protein>
<dbReference type="OMA" id="EGMMSAC"/>
<proteinExistence type="predicted"/>
<sequence>MSPTPARPPPALPDDVVEEVLARFPPDDPALLVRTALVCKDWCRLLSGPGFRRRFRRFHRTPPLLFYIYHCATLIYYKPTSSFRPLHPASPDWNILNARHGRFLVLNVTSPAPSMEAEFIVWDPTTDEQHRLPMPPFEYTSWNAALLCAAAGCDHSDCPWGPFLVVFVFARSSEEGMMSACVYSSELGAWREPISVHHDGPCDMRVRWPNALVRNAIYFGCHIKTGVLEYDLGKQELSMVGLPPLTYWTHFVLMTAEDGGLGFASVQGSKLCLWSRVAGGPGGSATWVQQRAIELDNVLPVRDPSMSPNVYTVAVAGELGVVFIWADGELFTIDLRSGQIEKVGNGISGSGFVPYTNFYTPALGVTFTGEEAKADASSASKI</sequence>
<dbReference type="EMBL" id="CM016553">
    <property type="protein sequence ID" value="TKW31004.1"/>
    <property type="molecule type" value="Genomic_DNA"/>
</dbReference>
<evidence type="ECO:0000259" key="1">
    <source>
        <dbReference type="Pfam" id="PF00646"/>
    </source>
</evidence>